<sequence length="247" mass="27732">MMTNKTMSELRLQPPCYQIENFFYSTASGVLRVDGKYSQLRAREAALLQLLIESYPEIVSRDQLDESVWKESYVTNATINQTIKGLRRSLLDDNRTIIRTIPKQGYRLSIEPLIFDIEPVPPIDIPPAAVFQSEPAATKDNDIPAATPPPASEQKAFNHKRAVTAKIVLAAVVLFVVGFFVSHSLSPLFYPEKTIYQVGDDWLVFPTNAAEQALLPIEEDGIVRYFVDDAPLTICQEDSRGMTCHVE</sequence>
<protein>
    <recommendedName>
        <fullName evidence="4">OmpR/PhoB-type domain-containing protein</fullName>
    </recommendedName>
</protein>
<dbReference type="Pfam" id="PF00486">
    <property type="entry name" value="Trans_reg_C"/>
    <property type="match status" value="1"/>
</dbReference>
<evidence type="ECO:0000259" key="4">
    <source>
        <dbReference type="PROSITE" id="PS51755"/>
    </source>
</evidence>
<feature type="DNA-binding region" description="OmpR/PhoB-type" evidence="2">
    <location>
        <begin position="14"/>
        <end position="110"/>
    </location>
</feature>
<reference evidence="5" key="1">
    <citation type="submission" date="2021-12" db="EMBL/GenBank/DDBJ databases">
        <authorList>
            <person name="Rodrigo-Torres L."/>
            <person name="Arahal R. D."/>
            <person name="Lucena T."/>
        </authorList>
    </citation>
    <scope>NUCLEOTIDE SEQUENCE</scope>
    <source>
        <strain evidence="5">CECT 8267</strain>
    </source>
</reference>
<proteinExistence type="predicted"/>
<evidence type="ECO:0000256" key="2">
    <source>
        <dbReference type="PROSITE-ProRule" id="PRU01091"/>
    </source>
</evidence>
<dbReference type="SUPFAM" id="SSF46894">
    <property type="entry name" value="C-terminal effector domain of the bipartite response regulators"/>
    <property type="match status" value="1"/>
</dbReference>
<evidence type="ECO:0000256" key="3">
    <source>
        <dbReference type="SAM" id="Phobius"/>
    </source>
</evidence>
<name>A0ABM9AFE7_9GAMM</name>
<feature type="domain" description="OmpR/PhoB-type" evidence="4">
    <location>
        <begin position="14"/>
        <end position="110"/>
    </location>
</feature>
<keyword evidence="3" id="KW-1133">Transmembrane helix</keyword>
<dbReference type="Gene3D" id="1.10.10.10">
    <property type="entry name" value="Winged helix-like DNA-binding domain superfamily/Winged helix DNA-binding domain"/>
    <property type="match status" value="1"/>
</dbReference>
<dbReference type="InterPro" id="IPR036388">
    <property type="entry name" value="WH-like_DNA-bd_sf"/>
</dbReference>
<keyword evidence="1 2" id="KW-0238">DNA-binding</keyword>
<evidence type="ECO:0000313" key="6">
    <source>
        <dbReference type="Proteomes" id="UP000838100"/>
    </source>
</evidence>
<feature type="transmembrane region" description="Helical" evidence="3">
    <location>
        <begin position="163"/>
        <end position="181"/>
    </location>
</feature>
<keyword evidence="3" id="KW-0472">Membrane</keyword>
<dbReference type="RefSeq" id="WP_237444626.1">
    <property type="nucleotide sequence ID" value="NZ_CAKLPX010000002.1"/>
</dbReference>
<gene>
    <name evidence="5" type="ORF">SIN8267_02042</name>
</gene>
<dbReference type="CDD" id="cd00383">
    <property type="entry name" value="trans_reg_C"/>
    <property type="match status" value="1"/>
</dbReference>
<comment type="caution">
    <text evidence="5">The sequence shown here is derived from an EMBL/GenBank/DDBJ whole genome shotgun (WGS) entry which is preliminary data.</text>
</comment>
<dbReference type="InterPro" id="IPR001867">
    <property type="entry name" value="OmpR/PhoB-type_DNA-bd"/>
</dbReference>
<accession>A0ABM9AFE7</accession>
<dbReference type="InterPro" id="IPR016032">
    <property type="entry name" value="Sig_transdc_resp-reg_C-effctor"/>
</dbReference>
<keyword evidence="6" id="KW-1185">Reference proteome</keyword>
<keyword evidence="3" id="KW-0812">Transmembrane</keyword>
<evidence type="ECO:0000256" key="1">
    <source>
        <dbReference type="ARBA" id="ARBA00023125"/>
    </source>
</evidence>
<dbReference type="SMART" id="SM00862">
    <property type="entry name" value="Trans_reg_C"/>
    <property type="match status" value="1"/>
</dbReference>
<dbReference type="EMBL" id="CAKLPX010000002">
    <property type="protein sequence ID" value="CAH0991927.1"/>
    <property type="molecule type" value="Genomic_DNA"/>
</dbReference>
<dbReference type="PROSITE" id="PS51755">
    <property type="entry name" value="OMPR_PHOB"/>
    <property type="match status" value="1"/>
</dbReference>
<evidence type="ECO:0000313" key="5">
    <source>
        <dbReference type="EMBL" id="CAH0991927.1"/>
    </source>
</evidence>
<organism evidence="5 6">
    <name type="scientific">Sinobacterium norvegicum</name>
    <dbReference type="NCBI Taxonomy" id="1641715"/>
    <lineage>
        <taxon>Bacteria</taxon>
        <taxon>Pseudomonadati</taxon>
        <taxon>Pseudomonadota</taxon>
        <taxon>Gammaproteobacteria</taxon>
        <taxon>Cellvibrionales</taxon>
        <taxon>Spongiibacteraceae</taxon>
        <taxon>Sinobacterium</taxon>
    </lineage>
</organism>
<dbReference type="Proteomes" id="UP000838100">
    <property type="component" value="Unassembled WGS sequence"/>
</dbReference>